<evidence type="ECO:0000256" key="3">
    <source>
        <dbReference type="ARBA" id="ARBA00023082"/>
    </source>
</evidence>
<gene>
    <name evidence="6" type="ORF">ACFP3M_24445</name>
</gene>
<dbReference type="InterPro" id="IPR013325">
    <property type="entry name" value="RNA_pol_sigma_r2"/>
</dbReference>
<dbReference type="PANTHER" id="PTHR43133:SF46">
    <property type="entry name" value="RNA POLYMERASE SIGMA-70 FACTOR ECF SUBFAMILY"/>
    <property type="match status" value="1"/>
</dbReference>
<keyword evidence="7" id="KW-1185">Reference proteome</keyword>
<accession>A0ABW1FQY6</accession>
<feature type="region of interest" description="Disordered" evidence="5">
    <location>
        <begin position="152"/>
        <end position="185"/>
    </location>
</feature>
<dbReference type="Proteomes" id="UP001596241">
    <property type="component" value="Unassembled WGS sequence"/>
</dbReference>
<dbReference type="Gene3D" id="1.10.1740.10">
    <property type="match status" value="1"/>
</dbReference>
<dbReference type="SUPFAM" id="SSF88659">
    <property type="entry name" value="Sigma3 and sigma4 domains of RNA polymerase sigma factors"/>
    <property type="match status" value="1"/>
</dbReference>
<evidence type="ECO:0000256" key="4">
    <source>
        <dbReference type="ARBA" id="ARBA00023163"/>
    </source>
</evidence>
<dbReference type="RefSeq" id="WP_345089644.1">
    <property type="nucleotide sequence ID" value="NZ_BAAAWG010000015.1"/>
</dbReference>
<dbReference type="Gene3D" id="1.10.10.10">
    <property type="entry name" value="Winged helix-like DNA-binding domain superfamily/Winged helix DNA-binding domain"/>
    <property type="match status" value="1"/>
</dbReference>
<proteinExistence type="inferred from homology"/>
<comment type="similarity">
    <text evidence="1">Belongs to the sigma-70 factor family. ECF subfamily.</text>
</comment>
<evidence type="ECO:0000256" key="1">
    <source>
        <dbReference type="ARBA" id="ARBA00010641"/>
    </source>
</evidence>
<keyword evidence="3" id="KW-0731">Sigma factor</keyword>
<dbReference type="InterPro" id="IPR039425">
    <property type="entry name" value="RNA_pol_sigma-70-like"/>
</dbReference>
<keyword evidence="4" id="KW-0804">Transcription</keyword>
<dbReference type="PANTHER" id="PTHR43133">
    <property type="entry name" value="RNA POLYMERASE ECF-TYPE SIGMA FACTO"/>
    <property type="match status" value="1"/>
</dbReference>
<feature type="compositionally biased region" description="Basic and acidic residues" evidence="5">
    <location>
        <begin position="176"/>
        <end position="185"/>
    </location>
</feature>
<dbReference type="NCBIfam" id="TIGR02937">
    <property type="entry name" value="sigma70-ECF"/>
    <property type="match status" value="1"/>
</dbReference>
<dbReference type="InterPro" id="IPR013324">
    <property type="entry name" value="RNA_pol_sigma_r3/r4-like"/>
</dbReference>
<protein>
    <submittedName>
        <fullName evidence="6">Sigma-70 family RNA polymerase sigma factor</fullName>
    </submittedName>
</protein>
<dbReference type="InterPro" id="IPR014284">
    <property type="entry name" value="RNA_pol_sigma-70_dom"/>
</dbReference>
<evidence type="ECO:0000313" key="7">
    <source>
        <dbReference type="Proteomes" id="UP001596241"/>
    </source>
</evidence>
<reference evidence="7" key="1">
    <citation type="journal article" date="2019" name="Int. J. Syst. Evol. Microbiol.">
        <title>The Global Catalogue of Microorganisms (GCM) 10K type strain sequencing project: providing services to taxonomists for standard genome sequencing and annotation.</title>
        <authorList>
            <consortium name="The Broad Institute Genomics Platform"/>
            <consortium name="The Broad Institute Genome Sequencing Center for Infectious Disease"/>
            <person name="Wu L."/>
            <person name="Ma J."/>
        </authorList>
    </citation>
    <scope>NUCLEOTIDE SEQUENCE [LARGE SCALE GENOMIC DNA]</scope>
    <source>
        <strain evidence="7">CGMCC 1.15809</strain>
    </source>
</reference>
<evidence type="ECO:0000313" key="6">
    <source>
        <dbReference type="EMBL" id="MFC5895948.1"/>
    </source>
</evidence>
<dbReference type="SUPFAM" id="SSF88946">
    <property type="entry name" value="Sigma2 domain of RNA polymerase sigma factors"/>
    <property type="match status" value="1"/>
</dbReference>
<sequence>MSQPQGGGDAFDLTPAEEAHARALFDEAFEKVVHTLMSRYRHLNFHESEDIAEVAFTNTLRHWRKIKPSSRASYFFKASDNLAISYFRKQQAERQAIHKAYEPECNAPPPDVEIERREKARAVRAAVASLPGNKAREVLTLQCNGLSDTEIAEQTGKSKDTVRSQRSKSFPQLREALSDYGKEGE</sequence>
<evidence type="ECO:0000256" key="5">
    <source>
        <dbReference type="SAM" id="MobiDB-lite"/>
    </source>
</evidence>
<dbReference type="InterPro" id="IPR036388">
    <property type="entry name" value="WH-like_DNA-bd_sf"/>
</dbReference>
<evidence type="ECO:0000256" key="2">
    <source>
        <dbReference type="ARBA" id="ARBA00023015"/>
    </source>
</evidence>
<comment type="caution">
    <text evidence="6">The sequence shown here is derived from an EMBL/GenBank/DDBJ whole genome shotgun (WGS) entry which is preliminary data.</text>
</comment>
<name>A0ABW1FQY6_9ACTN</name>
<dbReference type="EMBL" id="JBHSPW010000012">
    <property type="protein sequence ID" value="MFC5895948.1"/>
    <property type="molecule type" value="Genomic_DNA"/>
</dbReference>
<organism evidence="6 7">
    <name type="scientific">Streptomyces ramulosus</name>
    <dbReference type="NCBI Taxonomy" id="47762"/>
    <lineage>
        <taxon>Bacteria</taxon>
        <taxon>Bacillati</taxon>
        <taxon>Actinomycetota</taxon>
        <taxon>Actinomycetes</taxon>
        <taxon>Kitasatosporales</taxon>
        <taxon>Streptomycetaceae</taxon>
        <taxon>Streptomyces</taxon>
    </lineage>
</organism>
<keyword evidence="2" id="KW-0805">Transcription regulation</keyword>